<accession>A0A5J5ECC9</accession>
<proteinExistence type="predicted"/>
<comment type="caution">
    <text evidence="1">The sequence shown here is derived from an EMBL/GenBank/DDBJ whole genome shotgun (WGS) entry which is preliminary data.</text>
</comment>
<evidence type="ECO:0000313" key="2">
    <source>
        <dbReference type="Proteomes" id="UP000326924"/>
    </source>
</evidence>
<name>A0A5J5ECC9_9PEZI</name>
<reference evidence="1 2" key="1">
    <citation type="submission" date="2019-09" db="EMBL/GenBank/DDBJ databases">
        <title>Draft genome of the ectomycorrhizal ascomycete Sphaerosporella brunnea.</title>
        <authorList>
            <consortium name="DOE Joint Genome Institute"/>
            <person name="Benucci G.M."/>
            <person name="Marozzi G."/>
            <person name="Antonielli L."/>
            <person name="Sanchez S."/>
            <person name="Marco P."/>
            <person name="Wang X."/>
            <person name="Falini L.B."/>
            <person name="Barry K."/>
            <person name="Haridas S."/>
            <person name="Lipzen A."/>
            <person name="Labutti K."/>
            <person name="Grigoriev I.V."/>
            <person name="Murat C."/>
            <person name="Martin F."/>
            <person name="Albertini E."/>
            <person name="Donnini D."/>
            <person name="Bonito G."/>
        </authorList>
    </citation>
    <scope>NUCLEOTIDE SEQUENCE [LARGE SCALE GENOMIC DNA]</scope>
    <source>
        <strain evidence="1 2">Sb_GMNB300</strain>
    </source>
</reference>
<evidence type="ECO:0000313" key="1">
    <source>
        <dbReference type="EMBL" id="KAA8893034.1"/>
    </source>
</evidence>
<keyword evidence="2" id="KW-1185">Reference proteome</keyword>
<dbReference type="AlphaFoldDB" id="A0A5J5ECC9"/>
<sequence length="155" mass="17318">MAKRTLWSVEDLLALGFSSSFTLPLRLRVGTSWADVLLVKGRGGGDSRIPFPPLVFWGAFSTTTSVRYKQLDSYVFWDQESLLLVLAPMSPSTFEAVERGSISKLSWSTGIETPKFPPYGSESSSWSSSFSSESFTFFPMKAGTWRRTEGETQYL</sequence>
<organism evidence="1 2">
    <name type="scientific">Sphaerosporella brunnea</name>
    <dbReference type="NCBI Taxonomy" id="1250544"/>
    <lineage>
        <taxon>Eukaryota</taxon>
        <taxon>Fungi</taxon>
        <taxon>Dikarya</taxon>
        <taxon>Ascomycota</taxon>
        <taxon>Pezizomycotina</taxon>
        <taxon>Pezizomycetes</taxon>
        <taxon>Pezizales</taxon>
        <taxon>Pyronemataceae</taxon>
        <taxon>Sphaerosporella</taxon>
    </lineage>
</organism>
<gene>
    <name evidence="1" type="ORF">FN846DRAFT_584938</name>
</gene>
<dbReference type="EMBL" id="VXIS01000520">
    <property type="protein sequence ID" value="KAA8893034.1"/>
    <property type="molecule type" value="Genomic_DNA"/>
</dbReference>
<dbReference type="InParanoid" id="A0A5J5ECC9"/>
<dbReference type="Proteomes" id="UP000326924">
    <property type="component" value="Unassembled WGS sequence"/>
</dbReference>
<protein>
    <submittedName>
        <fullName evidence="1">Uncharacterized protein</fullName>
    </submittedName>
</protein>